<dbReference type="SMART" id="SM00450">
    <property type="entry name" value="RHOD"/>
    <property type="match status" value="1"/>
</dbReference>
<dbReference type="Pfam" id="PF00581">
    <property type="entry name" value="Rhodanese"/>
    <property type="match status" value="1"/>
</dbReference>
<dbReference type="EMBL" id="MFMS01000004">
    <property type="protein sequence ID" value="OGG85900.1"/>
    <property type="molecule type" value="Genomic_DNA"/>
</dbReference>
<name>A0A1F6FJ72_9BACT</name>
<dbReference type="STRING" id="1798531.A2392_00625"/>
<sequence>MFRDKWAGALLLGLILGALGFYVGQQFLKTSSTTEELIAEYYRVENAVHVSPHGLRGKMDKGDQSFILVDLRSAEEYEKEHIVGAVNIPAYKDKYTSAYGDIERIVGAFRELKVQYGDRDLIVYCYSTPCMTGRKVGEMLASHDVFVKHLNIGWYEWRHDWNSWNHEHEWNTTTFQDYVTSGKEPGAPKGGAIPNPCIEGDLGC</sequence>
<dbReference type="Gene3D" id="3.40.250.10">
    <property type="entry name" value="Rhodanese-like domain"/>
    <property type="match status" value="1"/>
</dbReference>
<protein>
    <recommendedName>
        <fullName evidence="1">Rhodanese domain-containing protein</fullName>
    </recommendedName>
</protein>
<dbReference type="CDD" id="cd00158">
    <property type="entry name" value="RHOD"/>
    <property type="match status" value="1"/>
</dbReference>
<dbReference type="SUPFAM" id="SSF52821">
    <property type="entry name" value="Rhodanese/Cell cycle control phosphatase"/>
    <property type="match status" value="1"/>
</dbReference>
<dbReference type="InterPro" id="IPR036873">
    <property type="entry name" value="Rhodanese-like_dom_sf"/>
</dbReference>
<organism evidence="2 3">
    <name type="scientific">Candidatus Kaiserbacteria bacterium RIFOXYB1_FULL_46_14</name>
    <dbReference type="NCBI Taxonomy" id="1798531"/>
    <lineage>
        <taxon>Bacteria</taxon>
        <taxon>Candidatus Kaiseribacteriota</taxon>
    </lineage>
</organism>
<feature type="domain" description="Rhodanese" evidence="1">
    <location>
        <begin position="62"/>
        <end position="166"/>
    </location>
</feature>
<dbReference type="InterPro" id="IPR001763">
    <property type="entry name" value="Rhodanese-like_dom"/>
</dbReference>
<reference evidence="2 3" key="1">
    <citation type="journal article" date="2016" name="Nat. Commun.">
        <title>Thousands of microbial genomes shed light on interconnected biogeochemical processes in an aquifer system.</title>
        <authorList>
            <person name="Anantharaman K."/>
            <person name="Brown C.T."/>
            <person name="Hug L.A."/>
            <person name="Sharon I."/>
            <person name="Castelle C.J."/>
            <person name="Probst A.J."/>
            <person name="Thomas B.C."/>
            <person name="Singh A."/>
            <person name="Wilkins M.J."/>
            <person name="Karaoz U."/>
            <person name="Brodie E.L."/>
            <person name="Williams K.H."/>
            <person name="Hubbard S.S."/>
            <person name="Banfield J.F."/>
        </authorList>
    </citation>
    <scope>NUCLEOTIDE SEQUENCE [LARGE SCALE GENOMIC DNA]</scope>
</reference>
<dbReference type="AlphaFoldDB" id="A0A1F6FJ72"/>
<accession>A0A1F6FJ72</accession>
<evidence type="ECO:0000259" key="1">
    <source>
        <dbReference type="PROSITE" id="PS50206"/>
    </source>
</evidence>
<evidence type="ECO:0000313" key="3">
    <source>
        <dbReference type="Proteomes" id="UP000177395"/>
    </source>
</evidence>
<evidence type="ECO:0000313" key="2">
    <source>
        <dbReference type="EMBL" id="OGG85900.1"/>
    </source>
</evidence>
<dbReference type="Proteomes" id="UP000177395">
    <property type="component" value="Unassembled WGS sequence"/>
</dbReference>
<proteinExistence type="predicted"/>
<comment type="caution">
    <text evidence="2">The sequence shown here is derived from an EMBL/GenBank/DDBJ whole genome shotgun (WGS) entry which is preliminary data.</text>
</comment>
<dbReference type="PROSITE" id="PS50206">
    <property type="entry name" value="RHODANESE_3"/>
    <property type="match status" value="1"/>
</dbReference>
<gene>
    <name evidence="2" type="ORF">A2392_00625</name>
</gene>